<reference evidence="9" key="2">
    <citation type="submission" date="2025-08" db="UniProtKB">
        <authorList>
            <consortium name="Ensembl"/>
        </authorList>
    </citation>
    <scope>IDENTIFICATION</scope>
    <source>
        <strain evidence="9">Thorbecke</strain>
    </source>
</reference>
<dbReference type="InterPro" id="IPR013783">
    <property type="entry name" value="Ig-like_fold"/>
</dbReference>
<reference evidence="9 10" key="1">
    <citation type="journal article" date="2011" name="Nature">
        <title>A high-resolution map of human evolutionary constraint using 29 mammals.</title>
        <authorList>
            <person name="Lindblad-Toh K."/>
            <person name="Garber M."/>
            <person name="Zuk O."/>
            <person name="Lin M.F."/>
            <person name="Parker B.J."/>
            <person name="Washietl S."/>
            <person name="Kheradpour P."/>
            <person name="Ernst J."/>
            <person name="Jordan G."/>
            <person name="Mauceli E."/>
            <person name="Ward L.D."/>
            <person name="Lowe C.B."/>
            <person name="Holloway A.K."/>
            <person name="Clamp M."/>
            <person name="Gnerre S."/>
            <person name="Alfoldi J."/>
            <person name="Beal K."/>
            <person name="Chang J."/>
            <person name="Clawson H."/>
            <person name="Cuff J."/>
            <person name="Di Palma F."/>
            <person name="Fitzgerald S."/>
            <person name="Flicek P."/>
            <person name="Guttman M."/>
            <person name="Hubisz M.J."/>
            <person name="Jaffe D.B."/>
            <person name="Jungreis I."/>
            <person name="Kent W.J."/>
            <person name="Kostka D."/>
            <person name="Lara M."/>
            <person name="Martins A.L."/>
            <person name="Massingham T."/>
            <person name="Moltke I."/>
            <person name="Raney B.J."/>
            <person name="Rasmussen M.D."/>
            <person name="Robinson J."/>
            <person name="Stark A."/>
            <person name="Vilella A.J."/>
            <person name="Wen J."/>
            <person name="Xie X."/>
            <person name="Zody M.C."/>
            <person name="Baldwin J."/>
            <person name="Bloom T."/>
            <person name="Chin C.W."/>
            <person name="Heiman D."/>
            <person name="Nicol R."/>
            <person name="Nusbaum C."/>
            <person name="Young S."/>
            <person name="Wilkinson J."/>
            <person name="Worley K.C."/>
            <person name="Kovar C.L."/>
            <person name="Muzny D.M."/>
            <person name="Gibbs R.A."/>
            <person name="Cree A."/>
            <person name="Dihn H.H."/>
            <person name="Fowler G."/>
            <person name="Jhangiani S."/>
            <person name="Joshi V."/>
            <person name="Lee S."/>
            <person name="Lewis L.R."/>
            <person name="Nazareth L.V."/>
            <person name="Okwuonu G."/>
            <person name="Santibanez J."/>
            <person name="Warren W.C."/>
            <person name="Mardis E.R."/>
            <person name="Weinstock G.M."/>
            <person name="Wilson R.K."/>
            <person name="Delehaunty K."/>
            <person name="Dooling D."/>
            <person name="Fronik C."/>
            <person name="Fulton L."/>
            <person name="Fulton B."/>
            <person name="Graves T."/>
            <person name="Minx P."/>
            <person name="Sodergren E."/>
            <person name="Birney E."/>
            <person name="Margulies E.H."/>
            <person name="Herrero J."/>
            <person name="Green E.D."/>
            <person name="Haussler D."/>
            <person name="Siepel A."/>
            <person name="Goldman N."/>
            <person name="Pollard K.S."/>
            <person name="Pedersen J.S."/>
            <person name="Lander E.S."/>
            <person name="Kellis M."/>
        </authorList>
    </citation>
    <scope>NUCLEOTIDE SEQUENCE [LARGE SCALE GENOMIC DNA]</scope>
    <source>
        <strain evidence="9 10">Thorbecke inbred</strain>
    </source>
</reference>
<dbReference type="PROSITE" id="PS50835">
    <property type="entry name" value="IG_LIKE"/>
    <property type="match status" value="1"/>
</dbReference>
<keyword evidence="1 7" id="KW-0732">Signal</keyword>
<dbReference type="SMART" id="SM00406">
    <property type="entry name" value="IGv"/>
    <property type="match status" value="1"/>
</dbReference>
<sequence>MLSASCSVTVVVLLITVCKTNGDSVTQTEGLVILSEGSSLTLNCNYQADSYSEFLFWYVQYLHEGPQLLLKSTTENQRMEHHGFHATLVKKDSSFHLHKSSLQLSDSAVYYCALRDTVRGTTGEVEHKPRGSGALE</sequence>
<evidence type="ECO:0000256" key="4">
    <source>
        <dbReference type="ARBA" id="ARBA00023170"/>
    </source>
</evidence>
<evidence type="ECO:0000256" key="2">
    <source>
        <dbReference type="ARBA" id="ARBA00022859"/>
    </source>
</evidence>
<dbReference type="Pfam" id="PF07686">
    <property type="entry name" value="V-set"/>
    <property type="match status" value="1"/>
</dbReference>
<keyword evidence="2" id="KW-0391">Immunity</keyword>
<dbReference type="InterPro" id="IPR036179">
    <property type="entry name" value="Ig-like_dom_sf"/>
</dbReference>
<feature type="chain" id="PRO_5023874378" description="Ig-like domain-containing protein" evidence="7">
    <location>
        <begin position="23"/>
        <end position="136"/>
    </location>
</feature>
<feature type="signal peptide" evidence="7">
    <location>
        <begin position="1"/>
        <end position="22"/>
    </location>
</feature>
<evidence type="ECO:0000256" key="5">
    <source>
        <dbReference type="ARBA" id="ARBA00023319"/>
    </source>
</evidence>
<dbReference type="PANTHER" id="PTHR19367:SF42">
    <property type="entry name" value="T CELL RECEPTOR ALPHA VARIABLE 18"/>
    <property type="match status" value="1"/>
</dbReference>
<keyword evidence="6" id="KW-1279">T cell receptor</keyword>
<dbReference type="HOGENOM" id="CLU_077975_8_0_1"/>
<evidence type="ECO:0000313" key="9">
    <source>
        <dbReference type="Ensembl" id="ENSOCUP00000021930.2"/>
    </source>
</evidence>
<evidence type="ECO:0000256" key="3">
    <source>
        <dbReference type="ARBA" id="ARBA00023130"/>
    </source>
</evidence>
<dbReference type="SMART" id="SM00409">
    <property type="entry name" value="IG"/>
    <property type="match status" value="1"/>
</dbReference>
<dbReference type="InterPro" id="IPR051287">
    <property type="entry name" value="TCR_variable_region"/>
</dbReference>
<keyword evidence="5" id="KW-0393">Immunoglobulin domain</keyword>
<dbReference type="eggNOG" id="ENOG502S6PI">
    <property type="taxonomic scope" value="Eukaryota"/>
</dbReference>
<dbReference type="GeneTree" id="ENSGT00940000163502"/>
<dbReference type="STRING" id="9986.ENSOCUP00000021930"/>
<feature type="domain" description="Ig-like" evidence="8">
    <location>
        <begin position="23"/>
        <end position="126"/>
    </location>
</feature>
<protein>
    <recommendedName>
        <fullName evidence="8">Ig-like domain-containing protein</fullName>
    </recommendedName>
</protein>
<dbReference type="EMBL" id="AAGW02024202">
    <property type="status" value="NOT_ANNOTATED_CDS"/>
    <property type="molecule type" value="Genomic_DNA"/>
</dbReference>
<organism evidence="9 10">
    <name type="scientific">Oryctolagus cuniculus</name>
    <name type="common">Rabbit</name>
    <dbReference type="NCBI Taxonomy" id="9986"/>
    <lineage>
        <taxon>Eukaryota</taxon>
        <taxon>Metazoa</taxon>
        <taxon>Chordata</taxon>
        <taxon>Craniata</taxon>
        <taxon>Vertebrata</taxon>
        <taxon>Euteleostomi</taxon>
        <taxon>Mammalia</taxon>
        <taxon>Eutheria</taxon>
        <taxon>Euarchontoglires</taxon>
        <taxon>Glires</taxon>
        <taxon>Lagomorpha</taxon>
        <taxon>Leporidae</taxon>
        <taxon>Oryctolagus</taxon>
    </lineage>
</organism>
<dbReference type="InterPro" id="IPR003599">
    <property type="entry name" value="Ig_sub"/>
</dbReference>
<reference evidence="9" key="3">
    <citation type="submission" date="2025-09" db="UniProtKB">
        <authorList>
            <consortium name="Ensembl"/>
        </authorList>
    </citation>
    <scope>IDENTIFICATION</scope>
    <source>
        <strain evidence="9">Thorbecke</strain>
    </source>
</reference>
<evidence type="ECO:0000256" key="7">
    <source>
        <dbReference type="SAM" id="SignalP"/>
    </source>
</evidence>
<name>G1TXX5_RABIT</name>
<evidence type="ECO:0000313" key="10">
    <source>
        <dbReference type="Proteomes" id="UP000001811"/>
    </source>
</evidence>
<dbReference type="InParanoid" id="G1TXX5"/>
<evidence type="ECO:0000256" key="6">
    <source>
        <dbReference type="ARBA" id="ARBA00043266"/>
    </source>
</evidence>
<proteinExistence type="predicted"/>
<dbReference type="GO" id="GO:0042101">
    <property type="term" value="C:T cell receptor complex"/>
    <property type="evidence" value="ECO:0007669"/>
    <property type="project" value="UniProtKB-KW"/>
</dbReference>
<dbReference type="Ensembl" id="ENSOCUT00000031649.2">
    <property type="protein sequence ID" value="ENSOCUP00000021930.2"/>
    <property type="gene ID" value="ENSOCUG00000027537.2"/>
</dbReference>
<dbReference type="Proteomes" id="UP000001811">
    <property type="component" value="Chromosome 17"/>
</dbReference>
<dbReference type="FunCoup" id="G1TXX5">
    <property type="interactions" value="47"/>
</dbReference>
<dbReference type="InterPro" id="IPR013106">
    <property type="entry name" value="Ig_V-set"/>
</dbReference>
<dbReference type="PANTHER" id="PTHR19367">
    <property type="entry name" value="T-CELL RECEPTOR ALPHA CHAIN V REGION"/>
    <property type="match status" value="1"/>
</dbReference>
<dbReference type="InterPro" id="IPR007110">
    <property type="entry name" value="Ig-like_dom"/>
</dbReference>
<dbReference type="Gene3D" id="2.60.40.10">
    <property type="entry name" value="Immunoglobulins"/>
    <property type="match status" value="1"/>
</dbReference>
<dbReference type="AlphaFoldDB" id="G1TXX5"/>
<accession>G1TXX5</accession>
<keyword evidence="10" id="KW-1185">Reference proteome</keyword>
<dbReference type="SUPFAM" id="SSF48726">
    <property type="entry name" value="Immunoglobulin"/>
    <property type="match status" value="1"/>
</dbReference>
<evidence type="ECO:0000259" key="8">
    <source>
        <dbReference type="PROSITE" id="PS50835"/>
    </source>
</evidence>
<keyword evidence="3" id="KW-1064">Adaptive immunity</keyword>
<dbReference type="SMR" id="G1TXX5"/>
<dbReference type="GO" id="GO:0002250">
    <property type="term" value="P:adaptive immune response"/>
    <property type="evidence" value="ECO:0007669"/>
    <property type="project" value="UniProtKB-KW"/>
</dbReference>
<keyword evidence="4" id="KW-0675">Receptor</keyword>
<evidence type="ECO:0000256" key="1">
    <source>
        <dbReference type="ARBA" id="ARBA00022729"/>
    </source>
</evidence>